<proteinExistence type="inferred from homology"/>
<dbReference type="GO" id="GO:0005829">
    <property type="term" value="C:cytosol"/>
    <property type="evidence" value="ECO:0007669"/>
    <property type="project" value="TreeGrafter"/>
</dbReference>
<keyword evidence="1 2" id="KW-0456">Lyase</keyword>
<evidence type="ECO:0000313" key="6">
    <source>
        <dbReference type="Proteomes" id="UP000184080"/>
    </source>
</evidence>
<evidence type="ECO:0000256" key="3">
    <source>
        <dbReference type="PIRSR" id="PIRSR001365-1"/>
    </source>
</evidence>
<dbReference type="GO" id="GO:0008747">
    <property type="term" value="F:N-acetylneuraminate lyase activity"/>
    <property type="evidence" value="ECO:0007669"/>
    <property type="project" value="TreeGrafter"/>
</dbReference>
<name>A0A1M6BZ25_9CLOT</name>
<dbReference type="Gene3D" id="3.20.20.70">
    <property type="entry name" value="Aldolase class I"/>
    <property type="match status" value="1"/>
</dbReference>
<dbReference type="AlphaFoldDB" id="A0A1M6BZ25"/>
<dbReference type="GO" id="GO:0019262">
    <property type="term" value="P:N-acetylneuraminate catabolic process"/>
    <property type="evidence" value="ECO:0007669"/>
    <property type="project" value="TreeGrafter"/>
</dbReference>
<sequence length="304" mass="33560">MKFNKDDLKGIFIAFYACFDKDNNISEEATKKLARFYAEKGVKGLYVGGSSGEGFLLTVEERKKMLEAVMAEVGSELKIIVHVGAAATKDSVELSKHAEKVGAHALSAVPNVYYKIPERSIELHWKNIMDSADLPFIIYNIPQTTGYDLSTNLLKKMLSYPKVVGIKNSSMATYDIQRFKALGGEDLLVFNGPDEQFISGRIMGADAGIGGTYGVMPELFLKAEEHFSKGEIKKAQEVQYAINEIIGELLSFPSLYGAAKEVLKLRGIDIGTTRLPLEPVDIEDLPKVKAVYEKIINAIDKFCS</sequence>
<dbReference type="Pfam" id="PF00701">
    <property type="entry name" value="DHDPS"/>
    <property type="match status" value="1"/>
</dbReference>
<feature type="binding site" evidence="4">
    <location>
        <position position="209"/>
    </location>
    <ligand>
        <name>pyruvate</name>
        <dbReference type="ChEBI" id="CHEBI:15361"/>
    </ligand>
</feature>
<dbReference type="PRINTS" id="PR00146">
    <property type="entry name" value="DHPICSNTHASE"/>
</dbReference>
<dbReference type="STRING" id="1121298.SAMN05444401_0944"/>
<dbReference type="SMART" id="SM01130">
    <property type="entry name" value="DHDPS"/>
    <property type="match status" value="1"/>
</dbReference>
<feature type="active site" description="Proton donor/acceptor" evidence="3">
    <location>
        <position position="139"/>
    </location>
</feature>
<dbReference type="PANTHER" id="PTHR42849:SF1">
    <property type="entry name" value="N-ACETYLNEURAMINATE LYASE"/>
    <property type="match status" value="1"/>
</dbReference>
<protein>
    <submittedName>
        <fullName evidence="5">N-acetylneuraminate lyase</fullName>
    </submittedName>
</protein>
<evidence type="ECO:0000256" key="4">
    <source>
        <dbReference type="PIRSR" id="PIRSR001365-2"/>
    </source>
</evidence>
<dbReference type="RefSeq" id="WP_073004101.1">
    <property type="nucleotide sequence ID" value="NZ_FQZO01000001.1"/>
</dbReference>
<dbReference type="SUPFAM" id="SSF51569">
    <property type="entry name" value="Aldolase"/>
    <property type="match status" value="1"/>
</dbReference>
<accession>A0A1M6BZ25</accession>
<evidence type="ECO:0000256" key="2">
    <source>
        <dbReference type="PIRNR" id="PIRNR001365"/>
    </source>
</evidence>
<dbReference type="OrthoDB" id="9782828at2"/>
<evidence type="ECO:0000313" key="5">
    <source>
        <dbReference type="EMBL" id="SHI53967.1"/>
    </source>
</evidence>
<reference evidence="5 6" key="1">
    <citation type="submission" date="2016-11" db="EMBL/GenBank/DDBJ databases">
        <authorList>
            <person name="Jaros S."/>
            <person name="Januszkiewicz K."/>
            <person name="Wedrychowicz H."/>
        </authorList>
    </citation>
    <scope>NUCLEOTIDE SEQUENCE [LARGE SCALE GENOMIC DNA]</scope>
    <source>
        <strain evidence="5 6">DSM 21864</strain>
    </source>
</reference>
<keyword evidence="6" id="KW-1185">Reference proteome</keyword>
<dbReference type="PANTHER" id="PTHR42849">
    <property type="entry name" value="N-ACETYLNEURAMINATE LYASE"/>
    <property type="match status" value="1"/>
</dbReference>
<comment type="similarity">
    <text evidence="2">Belongs to the DapA family.</text>
</comment>
<organism evidence="5 6">
    <name type="scientific">Clostridium amylolyticum</name>
    <dbReference type="NCBI Taxonomy" id="1121298"/>
    <lineage>
        <taxon>Bacteria</taxon>
        <taxon>Bacillati</taxon>
        <taxon>Bacillota</taxon>
        <taxon>Clostridia</taxon>
        <taxon>Eubacteriales</taxon>
        <taxon>Clostridiaceae</taxon>
        <taxon>Clostridium</taxon>
    </lineage>
</organism>
<dbReference type="InterPro" id="IPR013785">
    <property type="entry name" value="Aldolase_TIM"/>
</dbReference>
<dbReference type="PIRSF" id="PIRSF001365">
    <property type="entry name" value="DHDPS"/>
    <property type="match status" value="1"/>
</dbReference>
<gene>
    <name evidence="5" type="ORF">SAMN05444401_0944</name>
</gene>
<feature type="active site" description="Schiff-base intermediate with substrate" evidence="3">
    <location>
        <position position="167"/>
    </location>
</feature>
<evidence type="ECO:0000256" key="1">
    <source>
        <dbReference type="ARBA" id="ARBA00023239"/>
    </source>
</evidence>
<dbReference type="InterPro" id="IPR002220">
    <property type="entry name" value="DapA-like"/>
</dbReference>
<dbReference type="Proteomes" id="UP000184080">
    <property type="component" value="Unassembled WGS sequence"/>
</dbReference>
<dbReference type="EMBL" id="FQZO01000001">
    <property type="protein sequence ID" value="SHI53967.1"/>
    <property type="molecule type" value="Genomic_DNA"/>
</dbReference>